<dbReference type="PANTHER" id="PTHR33428">
    <property type="entry name" value="CHLOROPHYLLASE-2, CHLOROPLASTIC"/>
    <property type="match status" value="1"/>
</dbReference>
<evidence type="ECO:0000313" key="2">
    <source>
        <dbReference type="Proteomes" id="UP000696280"/>
    </source>
</evidence>
<protein>
    <recommendedName>
        <fullName evidence="3">Alpha/beta hydrolase</fullName>
    </recommendedName>
</protein>
<keyword evidence="2" id="KW-1185">Reference proteome</keyword>
<dbReference type="Gene3D" id="3.40.50.1820">
    <property type="entry name" value="alpha/beta hydrolase"/>
    <property type="match status" value="1"/>
</dbReference>
<reference evidence="1" key="1">
    <citation type="submission" date="2021-07" db="EMBL/GenBank/DDBJ databases">
        <authorList>
            <person name="Durling M."/>
        </authorList>
    </citation>
    <scope>NUCLEOTIDE SEQUENCE</scope>
</reference>
<evidence type="ECO:0008006" key="3">
    <source>
        <dbReference type="Google" id="ProtNLM"/>
    </source>
</evidence>
<evidence type="ECO:0000313" key="1">
    <source>
        <dbReference type="EMBL" id="CAG8952758.1"/>
    </source>
</evidence>
<dbReference type="SUPFAM" id="SSF53474">
    <property type="entry name" value="alpha/beta-Hydrolases"/>
    <property type="match status" value="1"/>
</dbReference>
<accession>A0A9N9KTQ4</accession>
<name>A0A9N9KTQ4_9HELO</name>
<comment type="caution">
    <text evidence="1">The sequence shown here is derived from an EMBL/GenBank/DDBJ whole genome shotgun (WGS) entry which is preliminary data.</text>
</comment>
<dbReference type="Proteomes" id="UP000696280">
    <property type="component" value="Unassembled WGS sequence"/>
</dbReference>
<dbReference type="PANTHER" id="PTHR33428:SF14">
    <property type="entry name" value="CARBOXYLESTERASE TYPE B DOMAIN-CONTAINING PROTEIN"/>
    <property type="match status" value="1"/>
</dbReference>
<organism evidence="1 2">
    <name type="scientific">Hymenoscyphus fraxineus</name>
    <dbReference type="NCBI Taxonomy" id="746836"/>
    <lineage>
        <taxon>Eukaryota</taxon>
        <taxon>Fungi</taxon>
        <taxon>Dikarya</taxon>
        <taxon>Ascomycota</taxon>
        <taxon>Pezizomycotina</taxon>
        <taxon>Leotiomycetes</taxon>
        <taxon>Helotiales</taxon>
        <taxon>Helotiaceae</taxon>
        <taxon>Hymenoscyphus</taxon>
    </lineage>
</organism>
<dbReference type="OrthoDB" id="3506780at2759"/>
<dbReference type="AlphaFoldDB" id="A0A9N9KTQ4"/>
<dbReference type="EMBL" id="CAJVRL010000047">
    <property type="protein sequence ID" value="CAG8952758.1"/>
    <property type="molecule type" value="Genomic_DNA"/>
</dbReference>
<gene>
    <name evidence="1" type="ORF">HYFRA_00009002</name>
</gene>
<dbReference type="InterPro" id="IPR029058">
    <property type="entry name" value="AB_hydrolase_fold"/>
</dbReference>
<proteinExistence type="predicted"/>
<sequence length="315" mass="34262">MRGTMRIPSWKGEEKEKKPSRSRFLGVDQVGIFGDGKAEVPHVTLRGLIQMIRPAIGLLSKAPSLGRGSDPSTIPINSTIPVILWGNGACAGWGGCFSKFLIEVASHGYFIIANGIPQFKGLFRQTSWTDMMEAMNWVTANCGEGGYRHIDKSKIAVAGHAGGAIQAYTASLDERVTLTCIFNGGLLVPQNVELFERFHAPVAYFLGGPTDMAFKNGERDYAKLPSRIPALKLNLPVGHMGTFGRAQGGKFGKAAIAFLEWQMKGDTIAANQFTAPSTSPLTAEGWDIVSKHWEMNERRAGRRSFDVATSMVAER</sequence>